<reference evidence="5 6" key="1">
    <citation type="submission" date="2011-10" db="EMBL/GenBank/DDBJ databases">
        <authorList>
            <person name="Genoscope - CEA"/>
        </authorList>
    </citation>
    <scope>NUCLEOTIDE SEQUENCE [LARGE SCALE GENOMIC DNA]</scope>
    <source>
        <strain evidence="5 6">RCC 1105</strain>
    </source>
</reference>
<evidence type="ECO:0000313" key="5">
    <source>
        <dbReference type="EMBL" id="CCO17096.1"/>
    </source>
</evidence>
<feature type="region of interest" description="Disordered" evidence="4">
    <location>
        <begin position="148"/>
        <end position="185"/>
    </location>
</feature>
<name>K8EGE5_9CHLO</name>
<dbReference type="PANTHER" id="PTHR15837">
    <property type="entry name" value="RAN GUANINE NUCLEOTIDE RELEASE FACTOR"/>
    <property type="match status" value="1"/>
</dbReference>
<dbReference type="EMBL" id="FO082273">
    <property type="protein sequence ID" value="CCO17096.1"/>
    <property type="molecule type" value="Genomic_DNA"/>
</dbReference>
<evidence type="ECO:0000256" key="3">
    <source>
        <dbReference type="ARBA" id="ARBA00022927"/>
    </source>
</evidence>
<keyword evidence="6" id="KW-1185">Reference proteome</keyword>
<protein>
    <submittedName>
        <fullName evidence="5">Uncharacterized protein</fullName>
    </submittedName>
</protein>
<sequence length="302" mass="34918">MANTNKSNFKGEREYKQVPLFGNCMTTLIPLEWLDVSDYRPVPDNQEMFSDFNALEPSMMCVEIVERVGDDVTGVHSQKFREEDNLAKFYLEDLKELMDIATRDDDESHNSKTIRTKDWRYELSSGRKVHSDVRAIFVDGKNEDAKKEAMKKMEDLSLTLPKEDDDGEEEREGKPKEENDDDVNDDYVKNKCEWISFAEEKNCLVPSKENQEGKDSTRSVTISMYVHRLEKKYETDILVSFVRPSSKSDDANHRVIAEDEIQEQNNPGTVAQQTLRMLDWSLLGLDDDSDDVNDDDDEESLE</sequence>
<dbReference type="GO" id="GO:0005085">
    <property type="term" value="F:guanyl-nucleotide exchange factor activity"/>
    <property type="evidence" value="ECO:0007669"/>
    <property type="project" value="TreeGrafter"/>
</dbReference>
<gene>
    <name evidence="5" type="ORF">Bathy06g00410</name>
</gene>
<dbReference type="Gene3D" id="3.40.1000.10">
    <property type="entry name" value="Mog1/PsbP, alpha/beta/alpha sandwich"/>
    <property type="match status" value="1"/>
</dbReference>
<evidence type="ECO:0000256" key="4">
    <source>
        <dbReference type="SAM" id="MobiDB-lite"/>
    </source>
</evidence>
<evidence type="ECO:0000256" key="2">
    <source>
        <dbReference type="ARBA" id="ARBA00022448"/>
    </source>
</evidence>
<dbReference type="PANTHER" id="PTHR15837:SF0">
    <property type="entry name" value="RAN GUANINE NUCLEOTIDE RELEASE FACTOR"/>
    <property type="match status" value="1"/>
</dbReference>
<dbReference type="OrthoDB" id="10255285at2759"/>
<accession>K8EGE5</accession>
<keyword evidence="2" id="KW-0813">Transport</keyword>
<organism evidence="5 6">
    <name type="scientific">Bathycoccus prasinos</name>
    <dbReference type="NCBI Taxonomy" id="41875"/>
    <lineage>
        <taxon>Eukaryota</taxon>
        <taxon>Viridiplantae</taxon>
        <taxon>Chlorophyta</taxon>
        <taxon>Mamiellophyceae</taxon>
        <taxon>Mamiellales</taxon>
        <taxon>Bathycoccaceae</taxon>
        <taxon>Bathycoccus</taxon>
    </lineage>
</organism>
<dbReference type="KEGG" id="bpg:Bathy06g00410"/>
<dbReference type="AlphaFoldDB" id="K8EGE5"/>
<comment type="similarity">
    <text evidence="1">Belongs to the MOG1 family.</text>
</comment>
<keyword evidence="3" id="KW-0653">Protein transport</keyword>
<dbReference type="Pfam" id="PF04603">
    <property type="entry name" value="Mog1"/>
    <property type="match status" value="1"/>
</dbReference>
<dbReference type="GO" id="GO:0031267">
    <property type="term" value="F:small GTPase binding"/>
    <property type="evidence" value="ECO:0007669"/>
    <property type="project" value="TreeGrafter"/>
</dbReference>
<dbReference type="GO" id="GO:0006606">
    <property type="term" value="P:protein import into nucleus"/>
    <property type="evidence" value="ECO:0007669"/>
    <property type="project" value="TreeGrafter"/>
</dbReference>
<dbReference type="RefSeq" id="XP_007512496.1">
    <property type="nucleotide sequence ID" value="XM_007512434.1"/>
</dbReference>
<dbReference type="GeneID" id="19015021"/>
<evidence type="ECO:0000256" key="1">
    <source>
        <dbReference type="ARBA" id="ARBA00010307"/>
    </source>
</evidence>
<dbReference type="InterPro" id="IPR016123">
    <property type="entry name" value="Mog1/PsbP_a/b/a-sand"/>
</dbReference>
<evidence type="ECO:0000313" key="6">
    <source>
        <dbReference type="Proteomes" id="UP000198341"/>
    </source>
</evidence>
<dbReference type="InterPro" id="IPR007681">
    <property type="entry name" value="Mog1"/>
</dbReference>
<proteinExistence type="inferred from homology"/>
<dbReference type="STRING" id="41875.K8EGE5"/>
<dbReference type="Proteomes" id="UP000198341">
    <property type="component" value="Chromosome 6"/>
</dbReference>
<dbReference type="GO" id="GO:0005634">
    <property type="term" value="C:nucleus"/>
    <property type="evidence" value="ECO:0007669"/>
    <property type="project" value="TreeGrafter"/>
</dbReference>
<dbReference type="SUPFAM" id="SSF55724">
    <property type="entry name" value="Mog1p/PsbP-like"/>
    <property type="match status" value="1"/>
</dbReference>